<reference evidence="1" key="1">
    <citation type="journal article" date="2020" name="Stud. Mycol.">
        <title>101 Dothideomycetes genomes: a test case for predicting lifestyles and emergence of pathogens.</title>
        <authorList>
            <person name="Haridas S."/>
            <person name="Albert R."/>
            <person name="Binder M."/>
            <person name="Bloem J."/>
            <person name="Labutti K."/>
            <person name="Salamov A."/>
            <person name="Andreopoulos B."/>
            <person name="Baker S."/>
            <person name="Barry K."/>
            <person name="Bills G."/>
            <person name="Bluhm B."/>
            <person name="Cannon C."/>
            <person name="Castanera R."/>
            <person name="Culley D."/>
            <person name="Daum C."/>
            <person name="Ezra D."/>
            <person name="Gonzalez J."/>
            <person name="Henrissat B."/>
            <person name="Kuo A."/>
            <person name="Liang C."/>
            <person name="Lipzen A."/>
            <person name="Lutzoni F."/>
            <person name="Magnuson J."/>
            <person name="Mondo S."/>
            <person name="Nolan M."/>
            <person name="Ohm R."/>
            <person name="Pangilinan J."/>
            <person name="Park H.-J."/>
            <person name="Ramirez L."/>
            <person name="Alfaro M."/>
            <person name="Sun H."/>
            <person name="Tritt A."/>
            <person name="Yoshinaga Y."/>
            <person name="Zwiers L.-H."/>
            <person name="Turgeon B."/>
            <person name="Goodwin S."/>
            <person name="Spatafora J."/>
            <person name="Crous P."/>
            <person name="Grigoriev I."/>
        </authorList>
    </citation>
    <scope>NUCLEOTIDE SEQUENCE</scope>
    <source>
        <strain evidence="1">CBS 125425</strain>
    </source>
</reference>
<dbReference type="Proteomes" id="UP000799444">
    <property type="component" value="Unassembled WGS sequence"/>
</dbReference>
<organism evidence="1 2">
    <name type="scientific">Polyplosphaeria fusca</name>
    <dbReference type="NCBI Taxonomy" id="682080"/>
    <lineage>
        <taxon>Eukaryota</taxon>
        <taxon>Fungi</taxon>
        <taxon>Dikarya</taxon>
        <taxon>Ascomycota</taxon>
        <taxon>Pezizomycotina</taxon>
        <taxon>Dothideomycetes</taxon>
        <taxon>Pleosporomycetidae</taxon>
        <taxon>Pleosporales</taxon>
        <taxon>Tetraplosphaeriaceae</taxon>
        <taxon>Polyplosphaeria</taxon>
    </lineage>
</organism>
<sequence>MASTLISPALRQAADLKVDEFYREKEAFKKHYQDNSAIIAAGDDTLKRLSILLEGITKLYPHIEDDDDLETTRRYIEQAQNDQSVSESKLQNLEKKLMEKVTLQMNRLEVTSLHVDILQEAMSPNTSIPSMATKLEKTILEDGFEVVENELEDVFEAFEKNTFKSKDVQVDELNSYLDELFDGDNGKQALQYLREDITEYANSISNGTEHLDEETLEWCINNLISEGMINDDTKATLQRYLQSPQAIREVKSALNMKSIRRWNWKDADKGLPLTVQQDSNGRHCIGVDEDIVDLLFLHTLSISFGIKLKECLTDLVLDGSVWARSKPIPPEDMDKRDYYLLNPRPTHRKPGTKYTVCTMCHDPSPVMTPAPMPPMAYAPPPPPMVEVVRRRKTKRRIRPSAPFVGFHLEEERFRYYMRHFFLKRLPNRVGASPEITPLKETQANLIKHLATERRVQTAFNSGAGFITTNFGSFASLLPHKTILTLLKFIGMPQQWLDFFTRFLEAPLNTSLLNNGNYVVTRKNGLTSAHGMEPLLSELVLFFLDFSVHKKTGAYLYRLRDEMYVPCTANEVEPFVDAISQFKRTMGLETDHEIAWGPISIGFLDFKWYLADPVNFKINMSRVEVEACWVKKQLSACTTILEWIRVWNETMGIYAAHNFGPLAEVFGKAHLDAVTGAYNRMHEIIFDGSNLTAHLIHLLTTRFPTLSSPPFALEPLLYLPTAYGGLGVKNPYITLNLARNLVKDPNAAIKCYLDSERAYYDKAAANFSALKPDAIARKLDSIFNNDEPRIAAALGDDRTSFMPFKDFVAHRESMPYPPLPLPPYPAPLPTAYTPVPAMVPMYNALLLEPVDHMPCSDRVSDEVRACARKGLDMKYWRRLKGEERWVLQLYADECFERYGGLEIWVGGAVPMEVLRIVRGEDMDGDDDDSSSYMSEV</sequence>
<proteinExistence type="predicted"/>
<comment type="caution">
    <text evidence="1">The sequence shown here is derived from an EMBL/GenBank/DDBJ whole genome shotgun (WGS) entry which is preliminary data.</text>
</comment>
<protein>
    <recommendedName>
        <fullName evidence="3">Reverse transcriptase</fullName>
    </recommendedName>
</protein>
<dbReference type="PANTHER" id="PTHR37015">
    <property type="entry name" value="REVERSE TRANSCRIPTASE DOMAIN-CONTAINING PROTEIN"/>
    <property type="match status" value="1"/>
</dbReference>
<evidence type="ECO:0008006" key="3">
    <source>
        <dbReference type="Google" id="ProtNLM"/>
    </source>
</evidence>
<evidence type="ECO:0000313" key="1">
    <source>
        <dbReference type="EMBL" id="KAF2737014.1"/>
    </source>
</evidence>
<name>A0A9P4R5D4_9PLEO</name>
<dbReference type="PANTHER" id="PTHR37015:SF2">
    <property type="entry name" value="REVERSE TRANSCRIPTASE DOMAIN-CONTAINING PROTEIN"/>
    <property type="match status" value="1"/>
</dbReference>
<dbReference type="OrthoDB" id="74545at2759"/>
<gene>
    <name evidence="1" type="ORF">EJ04DRAFT_510583</name>
</gene>
<dbReference type="EMBL" id="ML996119">
    <property type="protein sequence ID" value="KAF2737014.1"/>
    <property type="molecule type" value="Genomic_DNA"/>
</dbReference>
<accession>A0A9P4R5D4</accession>
<evidence type="ECO:0000313" key="2">
    <source>
        <dbReference type="Proteomes" id="UP000799444"/>
    </source>
</evidence>
<keyword evidence="2" id="KW-1185">Reference proteome</keyword>
<dbReference type="AlphaFoldDB" id="A0A9P4R5D4"/>